<dbReference type="EMBL" id="BOMI01000013">
    <property type="protein sequence ID" value="GID72252.1"/>
    <property type="molecule type" value="Genomic_DNA"/>
</dbReference>
<keyword evidence="1" id="KW-0472">Membrane</keyword>
<comment type="caution">
    <text evidence="2">The sequence shown here is derived from an EMBL/GenBank/DDBJ whole genome shotgun (WGS) entry which is preliminary data.</text>
</comment>
<feature type="transmembrane region" description="Helical" evidence="1">
    <location>
        <begin position="21"/>
        <end position="39"/>
    </location>
</feature>
<evidence type="ECO:0000256" key="1">
    <source>
        <dbReference type="SAM" id="Phobius"/>
    </source>
</evidence>
<name>A0ABQ3XWY3_9ACTN</name>
<keyword evidence="3" id="KW-1185">Reference proteome</keyword>
<keyword evidence="1" id="KW-1133">Transmembrane helix</keyword>
<evidence type="ECO:0000313" key="2">
    <source>
        <dbReference type="EMBL" id="GID72252.1"/>
    </source>
</evidence>
<keyword evidence="1" id="KW-0812">Transmembrane</keyword>
<feature type="transmembrane region" description="Helical" evidence="1">
    <location>
        <begin position="45"/>
        <end position="63"/>
    </location>
</feature>
<evidence type="ECO:0008006" key="4">
    <source>
        <dbReference type="Google" id="ProtNLM"/>
    </source>
</evidence>
<gene>
    <name evidence="2" type="ORF">Ade02nite_08930</name>
</gene>
<reference evidence="2 3" key="1">
    <citation type="submission" date="2021-01" db="EMBL/GenBank/DDBJ databases">
        <title>Whole genome shotgun sequence of Actinoplanes deccanensis NBRC 13994.</title>
        <authorList>
            <person name="Komaki H."/>
            <person name="Tamura T."/>
        </authorList>
    </citation>
    <scope>NUCLEOTIDE SEQUENCE [LARGE SCALE GENOMIC DNA]</scope>
    <source>
        <strain evidence="2 3">NBRC 13994</strain>
    </source>
</reference>
<evidence type="ECO:0000313" key="3">
    <source>
        <dbReference type="Proteomes" id="UP000609879"/>
    </source>
</evidence>
<organism evidence="2 3">
    <name type="scientific">Paractinoplanes deccanensis</name>
    <dbReference type="NCBI Taxonomy" id="113561"/>
    <lineage>
        <taxon>Bacteria</taxon>
        <taxon>Bacillati</taxon>
        <taxon>Actinomycetota</taxon>
        <taxon>Actinomycetes</taxon>
        <taxon>Micromonosporales</taxon>
        <taxon>Micromonosporaceae</taxon>
        <taxon>Paractinoplanes</taxon>
    </lineage>
</organism>
<sequence length="77" mass="8680">MSDESGDEPRREGRRGPVQRLSAHRLLLALALVSTGWPLIVKYGWGGVAAAVVALAYAVYLIAGKRLPRWRRRRKQR</sequence>
<proteinExistence type="predicted"/>
<accession>A0ABQ3XWY3</accession>
<protein>
    <recommendedName>
        <fullName evidence="4">DUF3329 domain-containing protein</fullName>
    </recommendedName>
</protein>
<dbReference type="Proteomes" id="UP000609879">
    <property type="component" value="Unassembled WGS sequence"/>
</dbReference>
<dbReference type="RefSeq" id="WP_203760206.1">
    <property type="nucleotide sequence ID" value="NZ_BAAABO010000025.1"/>
</dbReference>